<accession>A0A3P6EJ16</accession>
<reference evidence="2" key="1">
    <citation type="submission" date="2018-11" db="EMBL/GenBank/DDBJ databases">
        <authorList>
            <consortium name="Genoscope - CEA"/>
            <person name="William W."/>
        </authorList>
    </citation>
    <scope>NUCLEOTIDE SEQUENCE</scope>
</reference>
<dbReference type="Pfam" id="PF05699">
    <property type="entry name" value="Dimer_Tnp_hAT"/>
    <property type="match status" value="1"/>
</dbReference>
<sequence length="199" mass="22993">MGVVMDPRMKFSLLKRCYDELDLFTSEEKIKHLKKKLYDLFEEYRKKIPLTPVMSSSRVDSHVAKRGRGILGVQDDLFDLDDVPDYIEEGKSSLGMYLEDLKLDMKNHPNLNVLHYWKENRNRFGALTYMAMDILSIPITTVASESSFSIGSRVIEKYRSKLLPSNVQALLYDNGEGETVVIRPVPNDVEDMITRRPKE</sequence>
<dbReference type="InterPro" id="IPR008906">
    <property type="entry name" value="HATC_C_dom"/>
</dbReference>
<dbReference type="EMBL" id="LR031875">
    <property type="protein sequence ID" value="VDD31339.1"/>
    <property type="molecule type" value="Genomic_DNA"/>
</dbReference>
<protein>
    <recommendedName>
        <fullName evidence="1">HAT C-terminal dimerisation domain-containing protein</fullName>
    </recommendedName>
</protein>
<evidence type="ECO:0000259" key="1">
    <source>
        <dbReference type="Pfam" id="PF05699"/>
    </source>
</evidence>
<dbReference type="PANTHER" id="PTHR23272">
    <property type="entry name" value="BED FINGER-RELATED"/>
    <property type="match status" value="1"/>
</dbReference>
<dbReference type="SUPFAM" id="SSF53098">
    <property type="entry name" value="Ribonuclease H-like"/>
    <property type="match status" value="1"/>
</dbReference>
<gene>
    <name evidence="2" type="ORF">BOLC9T56662H</name>
</gene>
<organism evidence="2">
    <name type="scientific">Brassica oleracea</name>
    <name type="common">Wild cabbage</name>
    <dbReference type="NCBI Taxonomy" id="3712"/>
    <lineage>
        <taxon>Eukaryota</taxon>
        <taxon>Viridiplantae</taxon>
        <taxon>Streptophyta</taxon>
        <taxon>Embryophyta</taxon>
        <taxon>Tracheophyta</taxon>
        <taxon>Spermatophyta</taxon>
        <taxon>Magnoliopsida</taxon>
        <taxon>eudicotyledons</taxon>
        <taxon>Gunneridae</taxon>
        <taxon>Pentapetalae</taxon>
        <taxon>rosids</taxon>
        <taxon>malvids</taxon>
        <taxon>Brassicales</taxon>
        <taxon>Brassicaceae</taxon>
        <taxon>Brassiceae</taxon>
        <taxon>Brassica</taxon>
    </lineage>
</organism>
<dbReference type="PANTHER" id="PTHR23272:SF166">
    <property type="entry name" value="ZINC FINGER BED DOMAIN-CONTAINING PROTEIN RICESLEEPER 2-LIKE ISOFORM X1"/>
    <property type="match status" value="1"/>
</dbReference>
<name>A0A3P6EJ16_BRAOL</name>
<proteinExistence type="predicted"/>
<dbReference type="GO" id="GO:0046983">
    <property type="term" value="F:protein dimerization activity"/>
    <property type="evidence" value="ECO:0007669"/>
    <property type="project" value="InterPro"/>
</dbReference>
<dbReference type="AlphaFoldDB" id="A0A3P6EJ16"/>
<feature type="domain" description="HAT C-terminal dimerisation" evidence="1">
    <location>
        <begin position="96"/>
        <end position="172"/>
    </location>
</feature>
<evidence type="ECO:0000313" key="2">
    <source>
        <dbReference type="EMBL" id="VDD31339.1"/>
    </source>
</evidence>
<dbReference type="InterPro" id="IPR012337">
    <property type="entry name" value="RNaseH-like_sf"/>
</dbReference>